<comment type="pathway">
    <text evidence="1">Siderophore biosynthesis.</text>
</comment>
<sequence>MPQTTSDEVCTTDALRTIDELRRVRPDLVEPFTTALPGARAAVLGRLWGAFAREPLPGVSGRRREADTLVVSLQHGGPLSAADSCSRRFSQVPEDFTVTGPDGPVGEPTELLAELGPRTPAARRLAAELDNSVVNLALARAANARGIGPLADSTDAEQAVVDGHPQHPCCRTRTGMSVAEVLAYAPEHHPVVQLALLAVPAARWQGSGQWPQELRDGDTVLVPVHPWQRDHVLVHHPELAVAQSTLPARPLLSLRTLAPLDVLPGRHIKTALDVQLTNYRRTISPAEVADGPLLSDLVAAVIDKAGYGGSLRVLRELGGGAVRVGGQASASLAAMIRESAECHLDAGEIAVPLTAVHATGAAVVAGDPVRWLADFAGLVLPPALTLLSMGVALEAHGQNTLVVLRNGRPVRVLYRDLDGVRISPRRLDRCGFTLPPLAGTRAGDDVEALRTKLFGGLLSGVFSELVDVLTRTRAADPRALWAAVADVGRRVYADLPDDGDAAAFFADTLPLKATIAMRLADNPGKALWTPVPNPLARARSHA</sequence>
<dbReference type="PANTHER" id="PTHR34384">
    <property type="entry name" value="L-2,3-DIAMINOPROPANOATE--CITRATE LIGASE"/>
    <property type="match status" value="1"/>
</dbReference>
<accession>A0A1V0TLI0</accession>
<dbReference type="Gene3D" id="1.10.510.40">
    <property type="match status" value="1"/>
</dbReference>
<dbReference type="KEGG" id="sgv:B1H19_05145"/>
<gene>
    <name evidence="5" type="ORF">B1H19_05145</name>
</gene>
<dbReference type="AlphaFoldDB" id="A0A1V0TLI0"/>
<evidence type="ECO:0000259" key="3">
    <source>
        <dbReference type="Pfam" id="PF04183"/>
    </source>
</evidence>
<reference evidence="5 6" key="1">
    <citation type="submission" date="2017-04" db="EMBL/GenBank/DDBJ databases">
        <title>Complete Genome Sequence of Streptomyces gilvosporeus F607, a Capable Producer of Natamycin.</title>
        <authorList>
            <person name="Zong G."/>
            <person name="Zhong C."/>
            <person name="Fu J."/>
            <person name="Qin R."/>
            <person name="Cao G."/>
        </authorList>
    </citation>
    <scope>NUCLEOTIDE SEQUENCE [LARGE SCALE GENOMIC DNA]</scope>
    <source>
        <strain evidence="5 6">F607</strain>
    </source>
</reference>
<proteinExistence type="inferred from homology"/>
<dbReference type="GO" id="GO:0016881">
    <property type="term" value="F:acid-amino acid ligase activity"/>
    <property type="evidence" value="ECO:0007669"/>
    <property type="project" value="UniProtKB-ARBA"/>
</dbReference>
<evidence type="ECO:0000313" key="5">
    <source>
        <dbReference type="EMBL" id="ARF53648.1"/>
    </source>
</evidence>
<dbReference type="EMBL" id="CP020569">
    <property type="protein sequence ID" value="ARF53648.1"/>
    <property type="molecule type" value="Genomic_DNA"/>
</dbReference>
<feature type="domain" description="Aerobactin siderophore biosynthesis IucA/IucC N-terminal" evidence="3">
    <location>
        <begin position="154"/>
        <end position="356"/>
    </location>
</feature>
<feature type="domain" description="Aerobactin siderophore biosynthesis IucA/IucC-like C-terminal" evidence="4">
    <location>
        <begin position="370"/>
        <end position="522"/>
    </location>
</feature>
<dbReference type="Proteomes" id="UP000192726">
    <property type="component" value="Chromosome"/>
</dbReference>
<evidence type="ECO:0000256" key="1">
    <source>
        <dbReference type="ARBA" id="ARBA00004924"/>
    </source>
</evidence>
<evidence type="ECO:0000259" key="4">
    <source>
        <dbReference type="Pfam" id="PF06276"/>
    </source>
</evidence>
<dbReference type="Pfam" id="PF04183">
    <property type="entry name" value="IucA_IucC"/>
    <property type="match status" value="1"/>
</dbReference>
<dbReference type="RefSeq" id="WP_083103438.1">
    <property type="nucleotide sequence ID" value="NZ_CP020569.1"/>
</dbReference>
<name>A0A1V0TLI0_9ACTN</name>
<dbReference type="InterPro" id="IPR022770">
    <property type="entry name" value="IucA/IucC-like_C"/>
</dbReference>
<organism evidence="5 6">
    <name type="scientific">Streptomyces gilvosporeus</name>
    <dbReference type="NCBI Taxonomy" id="553510"/>
    <lineage>
        <taxon>Bacteria</taxon>
        <taxon>Bacillati</taxon>
        <taxon>Actinomycetota</taxon>
        <taxon>Actinomycetes</taxon>
        <taxon>Kitasatosporales</taxon>
        <taxon>Streptomycetaceae</taxon>
        <taxon>Streptomyces</taxon>
    </lineage>
</organism>
<dbReference type="InterPro" id="IPR037455">
    <property type="entry name" value="LucA/IucC-like"/>
</dbReference>
<dbReference type="GO" id="GO:0019290">
    <property type="term" value="P:siderophore biosynthetic process"/>
    <property type="evidence" value="ECO:0007669"/>
    <property type="project" value="InterPro"/>
</dbReference>
<dbReference type="Gene3D" id="6.10.250.3370">
    <property type="match status" value="1"/>
</dbReference>
<dbReference type="PANTHER" id="PTHR34384:SF5">
    <property type="entry name" value="L-2,3-DIAMINOPROPANOATE--CITRATE LIGASE"/>
    <property type="match status" value="1"/>
</dbReference>
<dbReference type="STRING" id="553510.B1H19_05145"/>
<evidence type="ECO:0000313" key="6">
    <source>
        <dbReference type="Proteomes" id="UP000192726"/>
    </source>
</evidence>
<dbReference type="OrthoDB" id="495728at2"/>
<dbReference type="Pfam" id="PF06276">
    <property type="entry name" value="FhuF"/>
    <property type="match status" value="1"/>
</dbReference>
<keyword evidence="6" id="KW-1185">Reference proteome</keyword>
<comment type="similarity">
    <text evidence="2">Belongs to the IucA/IucC family.</text>
</comment>
<dbReference type="InterPro" id="IPR007310">
    <property type="entry name" value="Aerobactin_biosyn_IucA/IucC_N"/>
</dbReference>
<evidence type="ECO:0000256" key="2">
    <source>
        <dbReference type="ARBA" id="ARBA00007832"/>
    </source>
</evidence>
<protein>
    <submittedName>
        <fullName evidence="5">Iron transporter</fullName>
    </submittedName>
</protein>